<sequence length="70" mass="7989">MGVKEDIKAIIVQSGWTMSNLVQALNEKFDRNDTVQNLSNKLSRGTLKYKEALEIAEVLGLKIEWRKNPD</sequence>
<protein>
    <recommendedName>
        <fullName evidence="1">DUF6471 domain-containing protein</fullName>
    </recommendedName>
</protein>
<organism evidence="2 3">
    <name type="scientific">Pelosinus fermentans B4</name>
    <dbReference type="NCBI Taxonomy" id="1149862"/>
    <lineage>
        <taxon>Bacteria</taxon>
        <taxon>Bacillati</taxon>
        <taxon>Bacillota</taxon>
        <taxon>Negativicutes</taxon>
        <taxon>Selenomonadales</taxon>
        <taxon>Sporomusaceae</taxon>
        <taxon>Pelosinus</taxon>
    </lineage>
</organism>
<dbReference type="AlphaFoldDB" id="I8RGZ8"/>
<evidence type="ECO:0000259" key="1">
    <source>
        <dbReference type="Pfam" id="PF20075"/>
    </source>
</evidence>
<evidence type="ECO:0000313" key="3">
    <source>
        <dbReference type="Proteomes" id="UP000004324"/>
    </source>
</evidence>
<evidence type="ECO:0000313" key="2">
    <source>
        <dbReference type="EMBL" id="EIW18948.1"/>
    </source>
</evidence>
<dbReference type="Proteomes" id="UP000004324">
    <property type="component" value="Unassembled WGS sequence"/>
</dbReference>
<feature type="domain" description="DUF6471" evidence="1">
    <location>
        <begin position="3"/>
        <end position="62"/>
    </location>
</feature>
<reference evidence="2 3" key="1">
    <citation type="journal article" date="2012" name="J. Bacteriol.">
        <title>Draft Genome Sequences for Two Metal-Reducing Pelosinus fermentans Strains Isolated from a Cr(VI)-Contaminated Site and for Type Strain R7.</title>
        <authorList>
            <person name="Brown S.D."/>
            <person name="Podar M."/>
            <person name="Klingeman D.M."/>
            <person name="Johnson C.M."/>
            <person name="Yang Z.K."/>
            <person name="Utturkar S.M."/>
            <person name="Land M.L."/>
            <person name="Mosher J.J."/>
            <person name="Hurt R.A.Jr."/>
            <person name="Phelps T.J."/>
            <person name="Palumbo A.V."/>
            <person name="Arkin A.P."/>
            <person name="Hazen T.C."/>
            <person name="Elias D.A."/>
        </authorList>
    </citation>
    <scope>NUCLEOTIDE SEQUENCE [LARGE SCALE GENOMIC DNA]</scope>
    <source>
        <strain evidence="2 3">B4</strain>
    </source>
</reference>
<dbReference type="Pfam" id="PF20075">
    <property type="entry name" value="DUF6471"/>
    <property type="match status" value="1"/>
</dbReference>
<dbReference type="OrthoDB" id="1685153at2"/>
<dbReference type="InterPro" id="IPR045526">
    <property type="entry name" value="DUF6471"/>
</dbReference>
<dbReference type="PATRIC" id="fig|1149862.3.peg.1897"/>
<name>I8RGZ8_9FIRM</name>
<comment type="caution">
    <text evidence="2">The sequence shown here is derived from an EMBL/GenBank/DDBJ whole genome shotgun (WGS) entry which is preliminary data.</text>
</comment>
<accession>I8RGZ8</accession>
<dbReference type="RefSeq" id="WP_007933440.1">
    <property type="nucleotide sequence ID" value="NZ_AKVJ01000022.1"/>
</dbReference>
<dbReference type="EMBL" id="AKVJ01000022">
    <property type="protein sequence ID" value="EIW18948.1"/>
    <property type="molecule type" value="Genomic_DNA"/>
</dbReference>
<keyword evidence="3" id="KW-1185">Reference proteome</keyword>
<gene>
    <name evidence="2" type="ORF">FB4_0473</name>
</gene>
<proteinExistence type="predicted"/>